<name>A0A7U2NH72_FLAPS</name>
<sequence>MEELTDKQIKNRWVEIKKQINERQLLAYRVGIPLEKWDLYMHSIPSVEEINRIYSCIQEDRINKTLRIKEGLSKIVGYRESVEFSLKSGVSSTSIRDIIEGKKIMAGYDIINKLELFLNRVLTDFELSIENPLTLKSYSQDYIGEIASEINRIADGLKQYCFKLSEIARKQETETGWDGKKIEPSNHLNYSIKNLTELKEKINTFWKVYIEKI</sequence>
<dbReference type="RefSeq" id="WP_203096233.1">
    <property type="nucleotide sequence ID" value="NZ_CP059075.1"/>
</dbReference>
<dbReference type="EMBL" id="CP059075">
    <property type="protein sequence ID" value="QRE04905.1"/>
    <property type="molecule type" value="Genomic_DNA"/>
</dbReference>
<organism evidence="1 2">
    <name type="scientific">Flavobacterium psychrophilum</name>
    <dbReference type="NCBI Taxonomy" id="96345"/>
    <lineage>
        <taxon>Bacteria</taxon>
        <taxon>Pseudomonadati</taxon>
        <taxon>Bacteroidota</taxon>
        <taxon>Flavobacteriia</taxon>
        <taxon>Flavobacteriales</taxon>
        <taxon>Flavobacteriaceae</taxon>
        <taxon>Flavobacterium</taxon>
    </lineage>
</organism>
<gene>
    <name evidence="1" type="ORF">H0H26_04765</name>
</gene>
<reference evidence="1 2" key="1">
    <citation type="submission" date="2020-07" db="EMBL/GenBank/DDBJ databases">
        <title>Genomic characterization of Flavobacterium psychrophilum strains.</title>
        <authorList>
            <person name="Castillo D."/>
            <person name="Jorgensen J."/>
            <person name="Middelboe M."/>
        </authorList>
    </citation>
    <scope>NUCLEOTIDE SEQUENCE [LARGE SCALE GENOMIC DNA]</scope>
    <source>
        <strain evidence="1 2">FPS-R7</strain>
    </source>
</reference>
<dbReference type="AlphaFoldDB" id="A0A7U2NH72"/>
<dbReference type="Proteomes" id="UP000596329">
    <property type="component" value="Chromosome"/>
</dbReference>
<evidence type="ECO:0000313" key="2">
    <source>
        <dbReference type="Proteomes" id="UP000596329"/>
    </source>
</evidence>
<evidence type="ECO:0000313" key="1">
    <source>
        <dbReference type="EMBL" id="QRE04905.1"/>
    </source>
</evidence>
<protein>
    <submittedName>
        <fullName evidence="1">Uncharacterized protein</fullName>
    </submittedName>
</protein>
<proteinExistence type="predicted"/>
<accession>A0A7U2NH72</accession>